<protein>
    <submittedName>
        <fullName evidence="1">26633_t:CDS:1</fullName>
    </submittedName>
</protein>
<evidence type="ECO:0000313" key="1">
    <source>
        <dbReference type="EMBL" id="CAG8828670.1"/>
    </source>
</evidence>
<feature type="non-terminal residue" evidence="1">
    <location>
        <position position="1"/>
    </location>
</feature>
<keyword evidence="2" id="KW-1185">Reference proteome</keyword>
<gene>
    <name evidence="1" type="ORF">RPERSI_LOCUS27297</name>
</gene>
<evidence type="ECO:0000313" key="2">
    <source>
        <dbReference type="Proteomes" id="UP000789920"/>
    </source>
</evidence>
<dbReference type="EMBL" id="CAJVQC010095878">
    <property type="protein sequence ID" value="CAG8828670.1"/>
    <property type="molecule type" value="Genomic_DNA"/>
</dbReference>
<accession>A0ACA9S5W9</accession>
<comment type="caution">
    <text evidence="1">The sequence shown here is derived from an EMBL/GenBank/DDBJ whole genome shotgun (WGS) entry which is preliminary data.</text>
</comment>
<dbReference type="Proteomes" id="UP000789920">
    <property type="component" value="Unassembled WGS sequence"/>
</dbReference>
<organism evidence="1 2">
    <name type="scientific">Racocetra persica</name>
    <dbReference type="NCBI Taxonomy" id="160502"/>
    <lineage>
        <taxon>Eukaryota</taxon>
        <taxon>Fungi</taxon>
        <taxon>Fungi incertae sedis</taxon>
        <taxon>Mucoromycota</taxon>
        <taxon>Glomeromycotina</taxon>
        <taxon>Glomeromycetes</taxon>
        <taxon>Diversisporales</taxon>
        <taxon>Gigasporaceae</taxon>
        <taxon>Racocetra</taxon>
    </lineage>
</organism>
<name>A0ACA9S5W9_9GLOM</name>
<sequence>KIASTTLKKGDEREKSSLPLTLIQKSINVLIIAISVRTQANISQSKLAPYLETPTYLYRSDFYPSIFFQLIKKVSPLVN</sequence>
<proteinExistence type="predicted"/>
<reference evidence="1" key="1">
    <citation type="submission" date="2021-06" db="EMBL/GenBank/DDBJ databases">
        <authorList>
            <person name="Kallberg Y."/>
            <person name="Tangrot J."/>
            <person name="Rosling A."/>
        </authorList>
    </citation>
    <scope>NUCLEOTIDE SEQUENCE</scope>
    <source>
        <strain evidence="1">MA461A</strain>
    </source>
</reference>